<evidence type="ECO:0000256" key="2">
    <source>
        <dbReference type="ARBA" id="ARBA00022679"/>
    </source>
</evidence>
<dbReference type="InterPro" id="IPR018201">
    <property type="entry name" value="Ketoacyl_synth_AS"/>
</dbReference>
<evidence type="ECO:0000313" key="6">
    <source>
        <dbReference type="Proteomes" id="UP001176517"/>
    </source>
</evidence>
<dbReference type="CDD" id="cd00828">
    <property type="entry name" value="elong_cond_enzymes"/>
    <property type="match status" value="1"/>
</dbReference>
<comment type="caution">
    <text evidence="5">The sequence shown here is derived from an EMBL/GenBank/DDBJ whole genome shotgun (WGS) entry which is preliminary data.</text>
</comment>
<dbReference type="InterPro" id="IPR016039">
    <property type="entry name" value="Thiolase-like"/>
</dbReference>
<accession>A0AAN6JTI9</accession>
<dbReference type="PROSITE" id="PS00606">
    <property type="entry name" value="KS3_1"/>
    <property type="match status" value="1"/>
</dbReference>
<dbReference type="PANTHER" id="PTHR11712">
    <property type="entry name" value="POLYKETIDE SYNTHASE-RELATED"/>
    <property type="match status" value="1"/>
</dbReference>
<reference evidence="5" key="1">
    <citation type="journal article" date="2023" name="PhytoFront">
        <title>Draft Genome Resources of Seven Strains of Tilletia horrida, Causal Agent of Kernel Smut of Rice.</title>
        <authorList>
            <person name="Khanal S."/>
            <person name="Antony Babu S."/>
            <person name="Zhou X.G."/>
        </authorList>
    </citation>
    <scope>NUCLEOTIDE SEQUENCE</scope>
    <source>
        <strain evidence="5">TX6</strain>
    </source>
</reference>
<dbReference type="GO" id="GO:0005829">
    <property type="term" value="C:cytosol"/>
    <property type="evidence" value="ECO:0007669"/>
    <property type="project" value="TreeGrafter"/>
</dbReference>
<dbReference type="InterPro" id="IPR014030">
    <property type="entry name" value="Ketoacyl_synth_N"/>
</dbReference>
<dbReference type="Pfam" id="PF00109">
    <property type="entry name" value="ketoacyl-synt"/>
    <property type="match status" value="1"/>
</dbReference>
<dbReference type="EC" id="2.3.1.41" evidence="1"/>
<proteinExistence type="predicted"/>
<dbReference type="PANTHER" id="PTHR11712:SF336">
    <property type="entry name" value="3-OXOACYL-[ACYL-CARRIER-PROTEIN] SYNTHASE, MITOCHONDRIAL"/>
    <property type="match status" value="1"/>
</dbReference>
<dbReference type="SUPFAM" id="SSF53901">
    <property type="entry name" value="Thiolase-like"/>
    <property type="match status" value="1"/>
</dbReference>
<dbReference type="Gene3D" id="3.30.70.2490">
    <property type="match status" value="1"/>
</dbReference>
<dbReference type="InterPro" id="IPR047224">
    <property type="entry name" value="FAS_alpha_su_C"/>
</dbReference>
<feature type="non-terminal residue" evidence="5">
    <location>
        <position position="511"/>
    </location>
</feature>
<protein>
    <recommendedName>
        <fullName evidence="1">beta-ketoacyl-[acyl-carrier-protein] synthase I</fullName>
        <ecNumber evidence="1">2.3.1.41</ecNumber>
    </recommendedName>
</protein>
<evidence type="ECO:0000259" key="4">
    <source>
        <dbReference type="PROSITE" id="PS52004"/>
    </source>
</evidence>
<name>A0AAN6JTI9_9BASI</name>
<organism evidence="5 6">
    <name type="scientific">Tilletia horrida</name>
    <dbReference type="NCBI Taxonomy" id="155126"/>
    <lineage>
        <taxon>Eukaryota</taxon>
        <taxon>Fungi</taxon>
        <taxon>Dikarya</taxon>
        <taxon>Basidiomycota</taxon>
        <taxon>Ustilaginomycotina</taxon>
        <taxon>Exobasidiomycetes</taxon>
        <taxon>Tilletiales</taxon>
        <taxon>Tilletiaceae</taxon>
        <taxon>Tilletia</taxon>
    </lineage>
</organism>
<keyword evidence="6" id="KW-1185">Reference proteome</keyword>
<dbReference type="Gene3D" id="3.40.47.10">
    <property type="match status" value="1"/>
</dbReference>
<dbReference type="Gene3D" id="3.40.50.720">
    <property type="entry name" value="NAD(P)-binding Rossmann-like Domain"/>
    <property type="match status" value="1"/>
</dbReference>
<sequence>MAFKILGLLSPVMSSFSQIETIQADLGGGSDRVSELAEKTTDIRTTFPAEAEKRRALALENSADFRIFRGAAAEALHEKVHVQPRNNFRFEQPKIGTTAELQSVAKMEGPLDPTKVLIVTGFAEVGPWGSARTRWEQEARSELTIEDIIEMAWMMGTIRHVNGKLKNGKPYVGWVDIASNEPVEGKDMRARYEKDIMSHAGVRFIKPELFKGYDPKRKGFQQEIELSHDLERLEVCGAEAEKHKREHGDKVDASGLAPGNDSWLVVLKKVARIFVPKAVSFNRLVAGQIPTGWSGRPYGIPEDIVSQVDRTSLWVLVCVAEALVMSGISDPYELYEHVHISDVLISIGSGMESLGLFRDRRNDMDVQKDILQETFINVASGWVNLLLMSSAGPIKRPVGACATALDSVEIAAEIILSGEAKVMLAGGFDDLSEEGSVEFANMNATSHAQQELSAGREPSEMSRPTTTTRAGFMESQGSGVQVLMSLDIALEMGCPIQAIVAYSSTHTDKQG</sequence>
<evidence type="ECO:0000256" key="3">
    <source>
        <dbReference type="SAM" id="MobiDB-lite"/>
    </source>
</evidence>
<evidence type="ECO:0000256" key="1">
    <source>
        <dbReference type="ARBA" id="ARBA00013191"/>
    </source>
</evidence>
<dbReference type="InterPro" id="IPR020841">
    <property type="entry name" value="PKS_Beta-ketoAc_synthase_dom"/>
</dbReference>
<keyword evidence="5" id="KW-0012">Acyltransferase</keyword>
<keyword evidence="2 5" id="KW-0808">Transferase</keyword>
<gene>
    <name evidence="5" type="primary">fas2_1</name>
    <name evidence="5" type="ORF">OC846_001807</name>
</gene>
<dbReference type="Proteomes" id="UP001176517">
    <property type="component" value="Unassembled WGS sequence"/>
</dbReference>
<feature type="region of interest" description="Disordered" evidence="3">
    <location>
        <begin position="446"/>
        <end position="474"/>
    </location>
</feature>
<dbReference type="InterPro" id="IPR000794">
    <property type="entry name" value="Beta-ketoacyl_synthase"/>
</dbReference>
<dbReference type="PROSITE" id="PS52004">
    <property type="entry name" value="KS3_2"/>
    <property type="match status" value="1"/>
</dbReference>
<dbReference type="AlphaFoldDB" id="A0AAN6JTI9"/>
<feature type="domain" description="Ketosynthase family 3 (KS3)" evidence="4">
    <location>
        <begin position="230"/>
        <end position="511"/>
    </location>
</feature>
<dbReference type="GO" id="GO:0004315">
    <property type="term" value="F:3-oxoacyl-[acyl-carrier-protein] synthase activity"/>
    <property type="evidence" value="ECO:0007669"/>
    <property type="project" value="UniProtKB-EC"/>
</dbReference>
<feature type="compositionally biased region" description="Polar residues" evidence="3">
    <location>
        <begin position="462"/>
        <end position="474"/>
    </location>
</feature>
<dbReference type="GO" id="GO:0006633">
    <property type="term" value="P:fatty acid biosynthetic process"/>
    <property type="evidence" value="ECO:0007669"/>
    <property type="project" value="InterPro"/>
</dbReference>
<evidence type="ECO:0000313" key="5">
    <source>
        <dbReference type="EMBL" id="KAK0555294.1"/>
    </source>
</evidence>
<dbReference type="EMBL" id="JAPDMZ010000029">
    <property type="protein sequence ID" value="KAK0555294.1"/>
    <property type="molecule type" value="Genomic_DNA"/>
</dbReference>